<proteinExistence type="predicted"/>
<dbReference type="EMBL" id="FNCY01000014">
    <property type="protein sequence ID" value="SDI18878.1"/>
    <property type="molecule type" value="Genomic_DNA"/>
</dbReference>
<evidence type="ECO:0000313" key="3">
    <source>
        <dbReference type="Proteomes" id="UP000198607"/>
    </source>
</evidence>
<evidence type="ECO:0000259" key="1">
    <source>
        <dbReference type="Pfam" id="PF08241"/>
    </source>
</evidence>
<dbReference type="Pfam" id="PF08241">
    <property type="entry name" value="Methyltransf_11"/>
    <property type="match status" value="1"/>
</dbReference>
<gene>
    <name evidence="2" type="ORF">SAMN05660652_03007</name>
</gene>
<keyword evidence="3" id="KW-1185">Reference proteome</keyword>
<accession>A0A1G8IIK9</accession>
<dbReference type="InterPro" id="IPR013216">
    <property type="entry name" value="Methyltransf_11"/>
</dbReference>
<organism evidence="2 3">
    <name type="scientific">Propionivibrio dicarboxylicus</name>
    <dbReference type="NCBI Taxonomy" id="83767"/>
    <lineage>
        <taxon>Bacteria</taxon>
        <taxon>Pseudomonadati</taxon>
        <taxon>Pseudomonadota</taxon>
        <taxon>Betaproteobacteria</taxon>
        <taxon>Rhodocyclales</taxon>
        <taxon>Rhodocyclaceae</taxon>
        <taxon>Propionivibrio</taxon>
    </lineage>
</organism>
<evidence type="ECO:0000313" key="2">
    <source>
        <dbReference type="EMBL" id="SDI18878.1"/>
    </source>
</evidence>
<sequence>MDAGNIVSRLIAWWKAARIDSADAASARLPFHVHPSKKFLHVGCGPNCKPRVGPGFLSDDWREIRLDIDADVSPDIVASMLDMNMIADGSMDAIYSSHNIEHLYPHEVASVFKEFLRVLDREGILVITCPDLLAVAKAIVQSGLEQPIYESPSGPVAPLDVLYGFRPALAEGRLYMAHHMGFCLDSLTNALIAAGFASAIGKVDDSSFSLWVLANKSDRSAQEIEALAKMHLPMWGGA</sequence>
<keyword evidence="2" id="KW-0489">Methyltransferase</keyword>
<dbReference type="SUPFAM" id="SSF53335">
    <property type="entry name" value="S-adenosyl-L-methionine-dependent methyltransferases"/>
    <property type="match status" value="1"/>
</dbReference>
<dbReference type="OrthoDB" id="9796760at2"/>
<name>A0A1G8IIK9_9RHOO</name>
<feature type="domain" description="Methyltransferase type 11" evidence="1">
    <location>
        <begin position="76"/>
        <end position="127"/>
    </location>
</feature>
<dbReference type="InterPro" id="IPR029063">
    <property type="entry name" value="SAM-dependent_MTases_sf"/>
</dbReference>
<dbReference type="AlphaFoldDB" id="A0A1G8IIK9"/>
<dbReference type="CDD" id="cd02440">
    <property type="entry name" value="AdoMet_MTases"/>
    <property type="match status" value="1"/>
</dbReference>
<dbReference type="GO" id="GO:0032259">
    <property type="term" value="P:methylation"/>
    <property type="evidence" value="ECO:0007669"/>
    <property type="project" value="UniProtKB-KW"/>
</dbReference>
<reference evidence="2 3" key="1">
    <citation type="submission" date="2016-10" db="EMBL/GenBank/DDBJ databases">
        <authorList>
            <person name="de Groot N.N."/>
        </authorList>
    </citation>
    <scope>NUCLEOTIDE SEQUENCE [LARGE SCALE GENOMIC DNA]</scope>
    <source>
        <strain evidence="2 3">DSM 5885</strain>
    </source>
</reference>
<keyword evidence="2" id="KW-0808">Transferase</keyword>
<dbReference type="Proteomes" id="UP000198607">
    <property type="component" value="Unassembled WGS sequence"/>
</dbReference>
<dbReference type="GO" id="GO:0008757">
    <property type="term" value="F:S-adenosylmethionine-dependent methyltransferase activity"/>
    <property type="evidence" value="ECO:0007669"/>
    <property type="project" value="InterPro"/>
</dbReference>
<protein>
    <submittedName>
        <fullName evidence="2">Methyltransferase domain-containing protein</fullName>
    </submittedName>
</protein>
<dbReference type="STRING" id="83767.SAMN05660652_03007"/>
<dbReference type="RefSeq" id="WP_091938735.1">
    <property type="nucleotide sequence ID" value="NZ_FNCY01000014.1"/>
</dbReference>
<dbReference type="Gene3D" id="3.40.50.150">
    <property type="entry name" value="Vaccinia Virus protein VP39"/>
    <property type="match status" value="1"/>
</dbReference>